<gene>
    <name evidence="5" type="ORF">CUN85_09270</name>
</gene>
<sequence length="191" mass="21052">MKISIGAKPLAFPAPAWVIGTYDMFGKPNAATIAWGGISCSNPPCISISLREATQSYKNIMEKEAFTVNIPSERFVRETDYFGMASGKDENKLEVAGLSPVKSDLVYAPYIEEFPLVLECKLIHSFEIGLHTQFIGEIVDIKADESVLDEKGAPDIEKVGPVVFAPENRNYHRIGDILGKAFSIGRELKKK</sequence>
<evidence type="ECO:0000256" key="1">
    <source>
        <dbReference type="ARBA" id="ARBA00001917"/>
    </source>
</evidence>
<name>A0A4E0PUI7_9EURY</name>
<comment type="cofactor">
    <cofactor evidence="1">
        <name>FMN</name>
        <dbReference type="ChEBI" id="CHEBI:58210"/>
    </cofactor>
</comment>
<dbReference type="PANTHER" id="PTHR43567">
    <property type="entry name" value="FLAVOREDOXIN-RELATED-RELATED"/>
    <property type="match status" value="1"/>
</dbReference>
<feature type="domain" description="Flavin reductase like" evidence="4">
    <location>
        <begin position="10"/>
        <end position="164"/>
    </location>
</feature>
<dbReference type="GO" id="GO:0010181">
    <property type="term" value="F:FMN binding"/>
    <property type="evidence" value="ECO:0007669"/>
    <property type="project" value="InterPro"/>
</dbReference>
<evidence type="ECO:0000313" key="5">
    <source>
        <dbReference type="EMBL" id="TGC08495.1"/>
    </source>
</evidence>
<dbReference type="RefSeq" id="WP_135390032.1">
    <property type="nucleotide sequence ID" value="NZ_PGGK01000009.1"/>
</dbReference>
<organism evidence="5 6">
    <name type="scientific">Methanolobus halotolerans</name>
    <dbReference type="NCBI Taxonomy" id="2052935"/>
    <lineage>
        <taxon>Archaea</taxon>
        <taxon>Methanobacteriati</taxon>
        <taxon>Methanobacteriota</taxon>
        <taxon>Stenosarchaea group</taxon>
        <taxon>Methanomicrobia</taxon>
        <taxon>Methanosarcinales</taxon>
        <taxon>Methanosarcinaceae</taxon>
        <taxon>Methanolobus</taxon>
    </lineage>
</organism>
<keyword evidence="6" id="KW-1185">Reference proteome</keyword>
<accession>A0A4E0PUI7</accession>
<dbReference type="SUPFAM" id="SSF50475">
    <property type="entry name" value="FMN-binding split barrel"/>
    <property type="match status" value="1"/>
</dbReference>
<dbReference type="SMART" id="SM00903">
    <property type="entry name" value="Flavin_Reduct"/>
    <property type="match status" value="1"/>
</dbReference>
<dbReference type="InterPro" id="IPR002563">
    <property type="entry name" value="Flavin_Rdtase-like_dom"/>
</dbReference>
<evidence type="ECO:0000313" key="6">
    <source>
        <dbReference type="Proteomes" id="UP000297295"/>
    </source>
</evidence>
<protein>
    <submittedName>
        <fullName evidence="5">Flavoredoxin</fullName>
    </submittedName>
</protein>
<reference evidence="5 6" key="1">
    <citation type="submission" date="2017-11" db="EMBL/GenBank/DDBJ databases">
        <title>Isolation and Characterization of Methanogenic Archaea from Saline Meromictic Lake at Siberia.</title>
        <authorList>
            <person name="Shen Y."/>
            <person name="Huang H.-H."/>
            <person name="Lai M.-C."/>
            <person name="Chen S.-C."/>
        </authorList>
    </citation>
    <scope>NUCLEOTIDE SEQUENCE [LARGE SCALE GENOMIC DNA]</scope>
    <source>
        <strain evidence="5 6">SY-01</strain>
    </source>
</reference>
<evidence type="ECO:0000256" key="3">
    <source>
        <dbReference type="ARBA" id="ARBA00038054"/>
    </source>
</evidence>
<dbReference type="AlphaFoldDB" id="A0A4E0PUI7"/>
<dbReference type="OrthoDB" id="8522at2157"/>
<comment type="caution">
    <text evidence="5">The sequence shown here is derived from an EMBL/GenBank/DDBJ whole genome shotgun (WGS) entry which is preliminary data.</text>
</comment>
<dbReference type="InterPro" id="IPR052174">
    <property type="entry name" value="Flavoredoxin"/>
</dbReference>
<dbReference type="Proteomes" id="UP000297295">
    <property type="component" value="Unassembled WGS sequence"/>
</dbReference>
<dbReference type="Pfam" id="PF01613">
    <property type="entry name" value="Flavin_Reduct"/>
    <property type="match status" value="1"/>
</dbReference>
<dbReference type="EMBL" id="PGGK01000009">
    <property type="protein sequence ID" value="TGC08495.1"/>
    <property type="molecule type" value="Genomic_DNA"/>
</dbReference>
<proteinExistence type="inferred from homology"/>
<dbReference type="Gene3D" id="2.30.110.10">
    <property type="entry name" value="Electron Transport, Fmn-binding Protein, Chain A"/>
    <property type="match status" value="1"/>
</dbReference>
<dbReference type="PANTHER" id="PTHR43567:SF1">
    <property type="entry name" value="FLAVOREDOXIN"/>
    <property type="match status" value="1"/>
</dbReference>
<comment type="similarity">
    <text evidence="3">Belongs to the flavoredoxin family.</text>
</comment>
<dbReference type="InterPro" id="IPR012349">
    <property type="entry name" value="Split_barrel_FMN-bd"/>
</dbReference>
<keyword evidence="2" id="KW-0285">Flavoprotein</keyword>
<evidence type="ECO:0000259" key="4">
    <source>
        <dbReference type="SMART" id="SM00903"/>
    </source>
</evidence>
<evidence type="ECO:0000256" key="2">
    <source>
        <dbReference type="ARBA" id="ARBA00022630"/>
    </source>
</evidence>